<dbReference type="GeneTree" id="ENSGT00940000153246"/>
<feature type="transmembrane region" description="Helical" evidence="8">
    <location>
        <begin position="263"/>
        <end position="284"/>
    </location>
</feature>
<evidence type="ECO:0000256" key="5">
    <source>
        <dbReference type="ARBA" id="ARBA00022989"/>
    </source>
</evidence>
<reference evidence="9" key="3">
    <citation type="submission" date="2025-09" db="UniProtKB">
        <authorList>
            <consortium name="Ensembl"/>
        </authorList>
    </citation>
    <scope>IDENTIFICATION</scope>
</reference>
<evidence type="ECO:0000256" key="4">
    <source>
        <dbReference type="ARBA" id="ARBA00022692"/>
    </source>
</evidence>
<dbReference type="PANTHER" id="PTHR21444">
    <property type="entry name" value="COILED-COIL DOMAIN-CONTAINING PROTEIN 180"/>
    <property type="match status" value="1"/>
</dbReference>
<proteinExistence type="predicted"/>
<feature type="transmembrane region" description="Helical" evidence="8">
    <location>
        <begin position="32"/>
        <end position="51"/>
    </location>
</feature>
<dbReference type="KEGG" id="pmua:114587755"/>
<dbReference type="OMA" id="KSIRMDL"/>
<keyword evidence="2" id="KW-0813">Transport</keyword>
<dbReference type="RefSeq" id="XP_028568282.1">
    <property type="nucleotide sequence ID" value="XM_028712449.1"/>
</dbReference>
<dbReference type="GO" id="GO:0071939">
    <property type="term" value="P:vitamin A import into cell"/>
    <property type="evidence" value="ECO:0007669"/>
    <property type="project" value="TreeGrafter"/>
</dbReference>
<dbReference type="PANTHER" id="PTHR21444:SF17">
    <property type="entry name" value="STIMULATED BY RETINOIC ACID GENE 6 PROTEIN-LIKE"/>
    <property type="match status" value="1"/>
</dbReference>
<reference evidence="9 10" key="1">
    <citation type="journal article" date="2019" name="Proc. Natl. Acad. Sci. U.S.A.">
        <title>Regulatory changes in pterin and carotenoid genes underlie balanced color polymorphisms in the wall lizard.</title>
        <authorList>
            <person name="Andrade P."/>
            <person name="Pinho C."/>
            <person name="Perez I de Lanuza G."/>
            <person name="Afonso S."/>
            <person name="Brejcha J."/>
            <person name="Rubin C.J."/>
            <person name="Wallerman O."/>
            <person name="Pereira P."/>
            <person name="Sabatino S.J."/>
            <person name="Bellati A."/>
            <person name="Pellitteri-Rosa D."/>
            <person name="Bosakova Z."/>
            <person name="Bunikis I."/>
            <person name="Carretero M.A."/>
            <person name="Feiner N."/>
            <person name="Marsik P."/>
            <person name="Pauperio F."/>
            <person name="Salvi D."/>
            <person name="Soler L."/>
            <person name="While G.M."/>
            <person name="Uller T."/>
            <person name="Font E."/>
            <person name="Andersson L."/>
            <person name="Carneiro M."/>
        </authorList>
    </citation>
    <scope>NUCLEOTIDE SEQUENCE</scope>
</reference>
<organism evidence="9 10">
    <name type="scientific">Podarcis muralis</name>
    <name type="common">Wall lizard</name>
    <name type="synonym">Lacerta muralis</name>
    <dbReference type="NCBI Taxonomy" id="64176"/>
    <lineage>
        <taxon>Eukaryota</taxon>
        <taxon>Metazoa</taxon>
        <taxon>Chordata</taxon>
        <taxon>Craniata</taxon>
        <taxon>Vertebrata</taxon>
        <taxon>Euteleostomi</taxon>
        <taxon>Lepidosauria</taxon>
        <taxon>Squamata</taxon>
        <taxon>Bifurcata</taxon>
        <taxon>Unidentata</taxon>
        <taxon>Episquamata</taxon>
        <taxon>Laterata</taxon>
        <taxon>Lacertibaenia</taxon>
        <taxon>Lacertidae</taxon>
        <taxon>Podarcis</taxon>
    </lineage>
</organism>
<keyword evidence="6 8" id="KW-0472">Membrane</keyword>
<evidence type="ECO:0000256" key="1">
    <source>
        <dbReference type="ARBA" id="ARBA00004651"/>
    </source>
</evidence>
<accession>A0A670K6C0</accession>
<keyword evidence="4 8" id="KW-0812">Transmembrane</keyword>
<comment type="subcellular location">
    <subcellularLocation>
        <location evidence="1">Cell membrane</location>
        <topology evidence="1">Multi-pass membrane protein</topology>
    </subcellularLocation>
</comment>
<keyword evidence="3" id="KW-1003">Cell membrane</keyword>
<feature type="transmembrane region" description="Helical" evidence="8">
    <location>
        <begin position="142"/>
        <end position="163"/>
    </location>
</feature>
<keyword evidence="10" id="KW-1185">Reference proteome</keyword>
<dbReference type="GO" id="GO:0038023">
    <property type="term" value="F:signaling receptor activity"/>
    <property type="evidence" value="ECO:0007669"/>
    <property type="project" value="InterPro"/>
</dbReference>
<feature type="transmembrane region" description="Helical" evidence="8">
    <location>
        <begin position="329"/>
        <end position="353"/>
    </location>
</feature>
<feature type="transmembrane region" description="Helical" evidence="8">
    <location>
        <begin position="72"/>
        <end position="94"/>
    </location>
</feature>
<protein>
    <submittedName>
        <fullName evidence="9">Stimulated by retinoic acid gene 6 protein-like</fullName>
    </submittedName>
</protein>
<evidence type="ECO:0000256" key="7">
    <source>
        <dbReference type="ARBA" id="ARBA00023170"/>
    </source>
</evidence>
<dbReference type="InterPro" id="IPR026612">
    <property type="entry name" value="STRA6-like"/>
</dbReference>
<feature type="transmembrane region" description="Helical" evidence="8">
    <location>
        <begin position="482"/>
        <end position="506"/>
    </location>
</feature>
<evidence type="ECO:0000256" key="6">
    <source>
        <dbReference type="ARBA" id="ARBA00023136"/>
    </source>
</evidence>
<dbReference type="Ensembl" id="ENSPMRT00000035105.1">
    <property type="protein sequence ID" value="ENSPMRP00000033088.1"/>
    <property type="gene ID" value="ENSPMRG00000021443.1"/>
</dbReference>
<dbReference type="Proteomes" id="UP000472272">
    <property type="component" value="Chromosome 17"/>
</dbReference>
<evidence type="ECO:0000313" key="10">
    <source>
        <dbReference type="Proteomes" id="UP000472272"/>
    </source>
</evidence>
<dbReference type="Pfam" id="PF14752">
    <property type="entry name" value="RBP_receptor"/>
    <property type="match status" value="1"/>
</dbReference>
<feature type="transmembrane region" description="Helical" evidence="8">
    <location>
        <begin position="114"/>
        <end position="135"/>
    </location>
</feature>
<name>A0A670K6C0_PODMU</name>
<gene>
    <name evidence="9" type="primary">LOC114587755</name>
</gene>
<dbReference type="OrthoDB" id="2376984at2759"/>
<feature type="transmembrane region" description="Helical" evidence="8">
    <location>
        <begin position="183"/>
        <end position="202"/>
    </location>
</feature>
<evidence type="ECO:0000256" key="8">
    <source>
        <dbReference type="SAM" id="Phobius"/>
    </source>
</evidence>
<feature type="transmembrane region" description="Helical" evidence="8">
    <location>
        <begin position="439"/>
        <end position="461"/>
    </location>
</feature>
<dbReference type="GO" id="GO:0005886">
    <property type="term" value="C:plasma membrane"/>
    <property type="evidence" value="ECO:0007669"/>
    <property type="project" value="UniProtKB-SubCell"/>
</dbReference>
<keyword evidence="7" id="KW-0675">Receptor</keyword>
<feature type="transmembrane region" description="Helical" evidence="8">
    <location>
        <begin position="394"/>
        <end position="419"/>
    </location>
</feature>
<sequence>MEDFWETGFLNTSSEDMDNSNSSCEDSVETEAFIHLSLPPAVFIIIVLSCLEKRIKRCCIDEKIPLHGHCGIMAPFDILAFSNRWSLGFAFGIIADKVMYLFTSDHFISLFPRWAKVFVVLIHAIEVGISMYPFFACLSTSYAITGAILGFLYTAAWMFISVVDYFLCPDNNFLGEYDNLIKGWPSLVCYLFLLGKFVHIFVKAIIVRCRRDSVNEETSFVETHQILYVQKLLRKPLPEPPQKSWIRRKMYQWDPYFRFPSRMIATAVLLFVCLYTFVVGEFIVSKFTIDMLKNLKTLLDHLLQSSPDELEETMALSKSFGEFNTVVEGVWICTTVASSVMSVAYVLLMLACYRKHIKKLRAGKKCYFLTESESETVPSTQCVLALGRFTAYQIAYIIWGYLIMHLMQFVAGMILVYVIILPMVHGEWAKLLDKWGTVILSFVLVMLLRRLELLAGSRVFLQPKISPKDDQRPLALDNRKAFVNFSYFLFFHSVVVGFFSCLMRVLRSTVLGAFLVGRLDRPVMPKGFEGCDKAYKSWVAMLLMDHYHSNPILVCFCHILDTKIRQRQWQKVNGPTENTDMREIAPRVSGRARKRWLLLYTLLNNPSLLQFRKRRLGSNPVDFPQPCAVPPGDHSTDQLVRWDQHV</sequence>
<evidence type="ECO:0000256" key="3">
    <source>
        <dbReference type="ARBA" id="ARBA00022475"/>
    </source>
</evidence>
<evidence type="ECO:0000313" key="9">
    <source>
        <dbReference type="Ensembl" id="ENSPMRP00000033088.1"/>
    </source>
</evidence>
<dbReference type="GeneID" id="114587755"/>
<keyword evidence="5 8" id="KW-1133">Transmembrane helix</keyword>
<evidence type="ECO:0000256" key="2">
    <source>
        <dbReference type="ARBA" id="ARBA00022448"/>
    </source>
</evidence>
<dbReference type="AlphaFoldDB" id="A0A670K6C0"/>
<reference evidence="9" key="2">
    <citation type="submission" date="2025-08" db="UniProtKB">
        <authorList>
            <consortium name="Ensembl"/>
        </authorList>
    </citation>
    <scope>IDENTIFICATION</scope>
</reference>
<dbReference type="GO" id="GO:0034632">
    <property type="term" value="F:retinol transmembrane transporter activity"/>
    <property type="evidence" value="ECO:0007669"/>
    <property type="project" value="InterPro"/>
</dbReference>